<dbReference type="InterPro" id="IPR001828">
    <property type="entry name" value="ANF_lig-bd_rcpt"/>
</dbReference>
<keyword evidence="2" id="KW-0812">Transmembrane</keyword>
<protein>
    <submittedName>
        <fullName evidence="6">Metabotropic glutamate receptor 8-like protein</fullName>
    </submittedName>
</protein>
<reference evidence="6 7" key="1">
    <citation type="journal article" date="2018" name="Gigascience">
        <title>Genomes of trombidid mites reveal novel predicted allergens and laterally-transferred genes associated with secondary metabolism.</title>
        <authorList>
            <person name="Dong X."/>
            <person name="Chaisiri K."/>
            <person name="Xia D."/>
            <person name="Armstrong S.D."/>
            <person name="Fang Y."/>
            <person name="Donnelly M.J."/>
            <person name="Kadowaki T."/>
            <person name="McGarry J.W."/>
            <person name="Darby A.C."/>
            <person name="Makepeace B.L."/>
        </authorList>
    </citation>
    <scope>NUCLEOTIDE SEQUENCE [LARGE SCALE GENOMIC DNA]</scope>
    <source>
        <strain evidence="6">UoL-UT</strain>
    </source>
</reference>
<keyword evidence="7" id="KW-1185">Reference proteome</keyword>
<dbReference type="SUPFAM" id="SSF53822">
    <property type="entry name" value="Periplasmic binding protein-like I"/>
    <property type="match status" value="1"/>
</dbReference>
<dbReference type="InterPro" id="IPR028082">
    <property type="entry name" value="Peripla_BP_I"/>
</dbReference>
<evidence type="ECO:0000256" key="2">
    <source>
        <dbReference type="ARBA" id="ARBA00022692"/>
    </source>
</evidence>
<evidence type="ECO:0000256" key="3">
    <source>
        <dbReference type="ARBA" id="ARBA00022989"/>
    </source>
</evidence>
<sequence>MCFTFVVDLAAFRNEYPDNYKQEGFAPFVVDAVYAMAHAIQNLLKDRCFHNSKTNHEHHQEHVWDRNNSCIKEPIKGHELLSYIRKVSFRSKY</sequence>
<dbReference type="STRING" id="299467.A0A443SDB7"/>
<keyword evidence="3" id="KW-1133">Transmembrane helix</keyword>
<dbReference type="GO" id="GO:0016020">
    <property type="term" value="C:membrane"/>
    <property type="evidence" value="ECO:0007669"/>
    <property type="project" value="UniProtKB-SubCell"/>
</dbReference>
<organism evidence="6 7">
    <name type="scientific">Leptotrombidium deliense</name>
    <dbReference type="NCBI Taxonomy" id="299467"/>
    <lineage>
        <taxon>Eukaryota</taxon>
        <taxon>Metazoa</taxon>
        <taxon>Ecdysozoa</taxon>
        <taxon>Arthropoda</taxon>
        <taxon>Chelicerata</taxon>
        <taxon>Arachnida</taxon>
        <taxon>Acari</taxon>
        <taxon>Acariformes</taxon>
        <taxon>Trombidiformes</taxon>
        <taxon>Prostigmata</taxon>
        <taxon>Anystina</taxon>
        <taxon>Parasitengona</taxon>
        <taxon>Trombiculoidea</taxon>
        <taxon>Trombiculidae</taxon>
        <taxon>Leptotrombidium</taxon>
    </lineage>
</organism>
<accession>A0A443SDB7</accession>
<dbReference type="VEuPathDB" id="VectorBase:LDEU006531"/>
<proteinExistence type="predicted"/>
<evidence type="ECO:0000313" key="6">
    <source>
        <dbReference type="EMBL" id="RWS25509.1"/>
    </source>
</evidence>
<evidence type="ECO:0000256" key="1">
    <source>
        <dbReference type="ARBA" id="ARBA00004370"/>
    </source>
</evidence>
<keyword evidence="6" id="KW-0675">Receptor</keyword>
<dbReference type="EMBL" id="NCKV01003632">
    <property type="protein sequence ID" value="RWS25509.1"/>
    <property type="molecule type" value="Genomic_DNA"/>
</dbReference>
<dbReference type="OrthoDB" id="425344at2759"/>
<dbReference type="Proteomes" id="UP000288716">
    <property type="component" value="Unassembled WGS sequence"/>
</dbReference>
<dbReference type="AlphaFoldDB" id="A0A443SDB7"/>
<dbReference type="Gene3D" id="3.40.50.2300">
    <property type="match status" value="1"/>
</dbReference>
<name>A0A443SDB7_9ACAR</name>
<evidence type="ECO:0000256" key="4">
    <source>
        <dbReference type="ARBA" id="ARBA00023136"/>
    </source>
</evidence>
<feature type="domain" description="Receptor ligand binding region" evidence="5">
    <location>
        <begin position="13"/>
        <end position="90"/>
    </location>
</feature>
<comment type="subcellular location">
    <subcellularLocation>
        <location evidence="1">Membrane</location>
    </subcellularLocation>
</comment>
<evidence type="ECO:0000313" key="7">
    <source>
        <dbReference type="Proteomes" id="UP000288716"/>
    </source>
</evidence>
<evidence type="ECO:0000259" key="5">
    <source>
        <dbReference type="Pfam" id="PF01094"/>
    </source>
</evidence>
<gene>
    <name evidence="6" type="ORF">B4U80_03300</name>
</gene>
<comment type="caution">
    <text evidence="6">The sequence shown here is derived from an EMBL/GenBank/DDBJ whole genome shotgun (WGS) entry which is preliminary data.</text>
</comment>
<dbReference type="Pfam" id="PF01094">
    <property type="entry name" value="ANF_receptor"/>
    <property type="match status" value="1"/>
</dbReference>
<keyword evidence="4" id="KW-0472">Membrane</keyword>